<dbReference type="PANTHER" id="PTHR48046:SF6">
    <property type="entry name" value="GLYCOSYLTRANSFERASE"/>
    <property type="match status" value="1"/>
</dbReference>
<dbReference type="SUPFAM" id="SSF53756">
    <property type="entry name" value="UDP-Glycosyltransferase/glycogen phosphorylase"/>
    <property type="match status" value="1"/>
</dbReference>
<evidence type="ECO:0000256" key="3">
    <source>
        <dbReference type="ARBA" id="ARBA00022679"/>
    </source>
</evidence>
<evidence type="ECO:0000313" key="6">
    <source>
        <dbReference type="EMBL" id="KAJ4955057.1"/>
    </source>
</evidence>
<comment type="similarity">
    <text evidence="1 4">Belongs to the UDP-glycosyltransferase family.</text>
</comment>
<dbReference type="CDD" id="cd03784">
    <property type="entry name" value="GT1_Gtf-like"/>
    <property type="match status" value="1"/>
</dbReference>
<dbReference type="FunFam" id="3.40.50.2000:FF:000051">
    <property type="entry name" value="Glycosyltransferase"/>
    <property type="match status" value="1"/>
</dbReference>
<dbReference type="Pfam" id="PF00201">
    <property type="entry name" value="UDPGT"/>
    <property type="match status" value="1"/>
</dbReference>
<evidence type="ECO:0000256" key="1">
    <source>
        <dbReference type="ARBA" id="ARBA00009995"/>
    </source>
</evidence>
<gene>
    <name evidence="6" type="ORF">NE237_011840</name>
</gene>
<dbReference type="PROSITE" id="PS00375">
    <property type="entry name" value="UDPGT"/>
    <property type="match status" value="1"/>
</dbReference>
<name>A0A9Q0GVS6_9MAGN</name>
<dbReference type="PANTHER" id="PTHR48046">
    <property type="entry name" value="UDP-GLYCOSYLTRANSFERASE 72E1"/>
    <property type="match status" value="1"/>
</dbReference>
<dbReference type="InterPro" id="IPR002213">
    <property type="entry name" value="UDP_glucos_trans"/>
</dbReference>
<evidence type="ECO:0000256" key="2">
    <source>
        <dbReference type="ARBA" id="ARBA00022676"/>
    </source>
</evidence>
<dbReference type="InterPro" id="IPR035595">
    <property type="entry name" value="UDP_glycos_trans_CS"/>
</dbReference>
<keyword evidence="3 4" id="KW-0808">Transferase</keyword>
<dbReference type="EMBL" id="JAMYWD010000011">
    <property type="protein sequence ID" value="KAJ4955057.1"/>
    <property type="molecule type" value="Genomic_DNA"/>
</dbReference>
<keyword evidence="2 4" id="KW-0328">Glycosyltransferase</keyword>
<keyword evidence="7" id="KW-1185">Reference proteome</keyword>
<evidence type="ECO:0000313" key="7">
    <source>
        <dbReference type="Proteomes" id="UP001141806"/>
    </source>
</evidence>
<dbReference type="AlphaFoldDB" id="A0A9Q0GVS6"/>
<evidence type="ECO:0000256" key="5">
    <source>
        <dbReference type="RuleBase" id="RU362057"/>
    </source>
</evidence>
<dbReference type="Gene3D" id="3.40.50.2000">
    <property type="entry name" value="Glycogen Phosphorylase B"/>
    <property type="match status" value="2"/>
</dbReference>
<sequence>MKGTKQTPQIVILPAPGMGHLIPLVEFAKKFIHHHDFSITFTIPNDGSPTNAQKEVLDSLPKSIDTIFLSPVNLDDLSKDTNVETRIYLTISRSLSSLRDAFEVLTATAPIAALVVDLFGSDAFDVAKEFNVPSYSFLPSPALLLSLYLHLPKLDEMHSCEYRDLHEPVKLPGCVPLHGRDLMDPIQDRQSKVYTWTLYHSKRFRLADGILLNSFTDMEAGTIKALKEDRDSNVPPIYPVGPLIQNGSENGADVSGCLNWLNNQPIGSVLFVSFGSGGALSWEQLNELALGLEFSKQRFLWVVKTPNTTYLGTQATEEEDPLMFLPDGFLERTKGRGLVVHSWAPQIQVLSHASTGGFLTHCGWNSTLESVVHGVPLIAWPLFAEQKMNAVMMVEDLKVALKPKAEKNGIVRRLEIAKVVKCLMEGDEGKRARKRMRMLKDSAAKALSEEGSSRKSLSEVAHKWNSQVWL</sequence>
<dbReference type="OrthoDB" id="5835829at2759"/>
<reference evidence="6" key="1">
    <citation type="journal article" date="2023" name="Plant J.">
        <title>The genome of the king protea, Protea cynaroides.</title>
        <authorList>
            <person name="Chang J."/>
            <person name="Duong T.A."/>
            <person name="Schoeman C."/>
            <person name="Ma X."/>
            <person name="Roodt D."/>
            <person name="Barker N."/>
            <person name="Li Z."/>
            <person name="Van de Peer Y."/>
            <person name="Mizrachi E."/>
        </authorList>
    </citation>
    <scope>NUCLEOTIDE SEQUENCE</scope>
    <source>
        <tissue evidence="6">Young leaves</tissue>
    </source>
</reference>
<proteinExistence type="inferred from homology"/>
<accession>A0A9Q0GVS6</accession>
<dbReference type="GO" id="GO:0008194">
    <property type="term" value="F:UDP-glycosyltransferase activity"/>
    <property type="evidence" value="ECO:0007669"/>
    <property type="project" value="InterPro"/>
</dbReference>
<organism evidence="6 7">
    <name type="scientific">Protea cynaroides</name>
    <dbReference type="NCBI Taxonomy" id="273540"/>
    <lineage>
        <taxon>Eukaryota</taxon>
        <taxon>Viridiplantae</taxon>
        <taxon>Streptophyta</taxon>
        <taxon>Embryophyta</taxon>
        <taxon>Tracheophyta</taxon>
        <taxon>Spermatophyta</taxon>
        <taxon>Magnoliopsida</taxon>
        <taxon>Proteales</taxon>
        <taxon>Proteaceae</taxon>
        <taxon>Protea</taxon>
    </lineage>
</organism>
<dbReference type="EC" id="2.4.1.-" evidence="5"/>
<protein>
    <recommendedName>
        <fullName evidence="5">Glycosyltransferase</fullName>
        <ecNumber evidence="5">2.4.1.-</ecNumber>
    </recommendedName>
</protein>
<dbReference type="Proteomes" id="UP001141806">
    <property type="component" value="Unassembled WGS sequence"/>
</dbReference>
<comment type="caution">
    <text evidence="6">The sequence shown here is derived from an EMBL/GenBank/DDBJ whole genome shotgun (WGS) entry which is preliminary data.</text>
</comment>
<dbReference type="FunFam" id="3.40.50.2000:FF:000054">
    <property type="entry name" value="Glycosyltransferase"/>
    <property type="match status" value="1"/>
</dbReference>
<evidence type="ECO:0000256" key="4">
    <source>
        <dbReference type="RuleBase" id="RU003718"/>
    </source>
</evidence>